<dbReference type="InterPro" id="IPR012533">
    <property type="entry name" value="YcnI-copper_dom"/>
</dbReference>
<dbReference type="Pfam" id="PF07987">
    <property type="entry name" value="DUF1775"/>
    <property type="match status" value="2"/>
</dbReference>
<sequence length="214" mass="22005">MSTPIARRTRPRPLRFGVQRLLAVLATGVLCLLTAAPAAAHVLIETVEPNGDGTTTLTFTFDHGCEGEPTDTLHVTMPDGVEALAAGPTDGWTAHVQPGSVHWQGEPVPDGERAEFTLDVRVTGTVGQSFSFPAEQGCPSGAAYEWTDTDPAGDHPAPTFVATAATLAEAPAGSMSEPADVRLVGTGPLVAGVVVTAAVAGVGGGWFVARRRVS</sequence>
<dbReference type="RefSeq" id="WP_207277267.1">
    <property type="nucleotide sequence ID" value="NZ_JAFMPK010000049.1"/>
</dbReference>
<dbReference type="EMBL" id="JAFMPK010000049">
    <property type="protein sequence ID" value="MBO0611308.1"/>
    <property type="molecule type" value="Genomic_DNA"/>
</dbReference>
<feature type="signal peptide" evidence="2">
    <location>
        <begin position="1"/>
        <end position="40"/>
    </location>
</feature>
<protein>
    <submittedName>
        <fullName evidence="4">DUF1775 domain-containing protein</fullName>
    </submittedName>
</protein>
<feature type="domain" description="YncI copper-binding" evidence="3">
    <location>
        <begin position="100"/>
        <end position="160"/>
    </location>
</feature>
<dbReference type="InterPro" id="IPR038507">
    <property type="entry name" value="YcnI-like_sf"/>
</dbReference>
<feature type="domain" description="YncI copper-binding" evidence="3">
    <location>
        <begin position="41"/>
        <end position="98"/>
    </location>
</feature>
<evidence type="ECO:0000256" key="1">
    <source>
        <dbReference type="SAM" id="Phobius"/>
    </source>
</evidence>
<dbReference type="Proteomes" id="UP000664617">
    <property type="component" value="Unassembled WGS sequence"/>
</dbReference>
<feature type="transmembrane region" description="Helical" evidence="1">
    <location>
        <begin position="189"/>
        <end position="209"/>
    </location>
</feature>
<gene>
    <name evidence="4" type="ORF">J0911_19990</name>
</gene>
<evidence type="ECO:0000259" key="3">
    <source>
        <dbReference type="Pfam" id="PF07987"/>
    </source>
</evidence>
<evidence type="ECO:0000256" key="2">
    <source>
        <dbReference type="SAM" id="SignalP"/>
    </source>
</evidence>
<evidence type="ECO:0000313" key="4">
    <source>
        <dbReference type="EMBL" id="MBO0611308.1"/>
    </source>
</evidence>
<accession>A0ABS3IFP6</accession>
<keyword evidence="1" id="KW-1133">Transmembrane helix</keyword>
<dbReference type="Gene3D" id="2.60.40.2230">
    <property type="entry name" value="Uncharacterised protein YcnI-like PF07987, DUF1775"/>
    <property type="match status" value="1"/>
</dbReference>
<feature type="chain" id="PRO_5045913354" evidence="2">
    <location>
        <begin position="41"/>
        <end position="214"/>
    </location>
</feature>
<evidence type="ECO:0000313" key="5">
    <source>
        <dbReference type="Proteomes" id="UP000664617"/>
    </source>
</evidence>
<reference evidence="5" key="2">
    <citation type="submission" date="2023-07" db="EMBL/GenBank/DDBJ databases">
        <title>Myceligenerans salitolerans sp. nov., a halotolerant actinomycete isolated from a salt lake in Xinjiang, China.</title>
        <authorList>
            <person name="Guan T."/>
        </authorList>
    </citation>
    <scope>NUCLEOTIDE SEQUENCE [LARGE SCALE GENOMIC DNA]</scope>
    <source>
        <strain evidence="5">XHU 5031</strain>
    </source>
</reference>
<keyword evidence="1" id="KW-0472">Membrane</keyword>
<keyword evidence="5" id="KW-1185">Reference proteome</keyword>
<comment type="caution">
    <text evidence="4">The sequence shown here is derived from an EMBL/GenBank/DDBJ whole genome shotgun (WGS) entry which is preliminary data.</text>
</comment>
<name>A0ABS3IFP6_9MICO</name>
<organism evidence="4 5">
    <name type="scientific">Myceligenerans salitolerans</name>
    <dbReference type="NCBI Taxonomy" id="1230528"/>
    <lineage>
        <taxon>Bacteria</taxon>
        <taxon>Bacillati</taxon>
        <taxon>Actinomycetota</taxon>
        <taxon>Actinomycetes</taxon>
        <taxon>Micrococcales</taxon>
        <taxon>Promicromonosporaceae</taxon>
        <taxon>Myceligenerans</taxon>
    </lineage>
</organism>
<proteinExistence type="predicted"/>
<keyword evidence="1" id="KW-0812">Transmembrane</keyword>
<reference evidence="4 5" key="1">
    <citation type="submission" date="2021-03" db="EMBL/GenBank/DDBJ databases">
        <authorList>
            <person name="Xin L."/>
        </authorList>
    </citation>
    <scope>NUCLEOTIDE SEQUENCE [LARGE SCALE GENOMIC DNA]</scope>
    <source>
        <strain evidence="4 5">XHU 5031</strain>
    </source>
</reference>
<keyword evidence="2" id="KW-0732">Signal</keyword>